<dbReference type="Gene3D" id="3.20.20.140">
    <property type="entry name" value="Metal-dependent hydrolases"/>
    <property type="match status" value="1"/>
</dbReference>
<name>A0A3N5Y8X0_9ALTE</name>
<dbReference type="AlphaFoldDB" id="A0A3N5Y8X0"/>
<organism evidence="2 3">
    <name type="scientific">Alteromonas sediminis</name>
    <dbReference type="NCBI Taxonomy" id="2259342"/>
    <lineage>
        <taxon>Bacteria</taxon>
        <taxon>Pseudomonadati</taxon>
        <taxon>Pseudomonadota</taxon>
        <taxon>Gammaproteobacteria</taxon>
        <taxon>Alteromonadales</taxon>
        <taxon>Alteromonadaceae</taxon>
        <taxon>Alteromonas/Salinimonas group</taxon>
        <taxon>Alteromonas</taxon>
    </lineage>
</organism>
<gene>
    <name evidence="2" type="ORF">DRW07_06130</name>
</gene>
<accession>A0A3N5Y8X0</accession>
<dbReference type="InterPro" id="IPR016195">
    <property type="entry name" value="Pol/histidinol_Pase-like"/>
</dbReference>
<dbReference type="CDD" id="cd07438">
    <property type="entry name" value="PHP_HisPPase_AMP"/>
    <property type="match status" value="1"/>
</dbReference>
<dbReference type="Proteomes" id="UP000275281">
    <property type="component" value="Unassembled WGS sequence"/>
</dbReference>
<dbReference type="SMART" id="SM00481">
    <property type="entry name" value="POLIIIAc"/>
    <property type="match status" value="1"/>
</dbReference>
<evidence type="ECO:0000313" key="2">
    <source>
        <dbReference type="EMBL" id="RPJ67659.1"/>
    </source>
</evidence>
<keyword evidence="3" id="KW-1185">Reference proteome</keyword>
<comment type="caution">
    <text evidence="2">The sequence shown here is derived from an EMBL/GenBank/DDBJ whole genome shotgun (WGS) entry which is preliminary data.</text>
</comment>
<proteinExistence type="predicted"/>
<dbReference type="InterPro" id="IPR003141">
    <property type="entry name" value="Pol/His_phosphatase_N"/>
</dbReference>
<evidence type="ECO:0000259" key="1">
    <source>
        <dbReference type="SMART" id="SM00481"/>
    </source>
</evidence>
<dbReference type="Gene3D" id="1.10.150.650">
    <property type="match status" value="1"/>
</dbReference>
<protein>
    <submittedName>
        <fullName evidence="2">PHP domain-containing protein</fullName>
    </submittedName>
</protein>
<dbReference type="GO" id="GO:0035312">
    <property type="term" value="F:5'-3' DNA exonuclease activity"/>
    <property type="evidence" value="ECO:0007669"/>
    <property type="project" value="TreeGrafter"/>
</dbReference>
<dbReference type="GO" id="GO:0004534">
    <property type="term" value="F:5'-3' RNA exonuclease activity"/>
    <property type="evidence" value="ECO:0007669"/>
    <property type="project" value="TreeGrafter"/>
</dbReference>
<dbReference type="Pfam" id="PF02811">
    <property type="entry name" value="PHP"/>
    <property type="match status" value="1"/>
</dbReference>
<dbReference type="InterPro" id="IPR004013">
    <property type="entry name" value="PHP_dom"/>
</dbReference>
<dbReference type="PANTHER" id="PTHR42924">
    <property type="entry name" value="EXONUCLEASE"/>
    <property type="match status" value="1"/>
</dbReference>
<dbReference type="InterPro" id="IPR052018">
    <property type="entry name" value="PHP_domain"/>
</dbReference>
<feature type="domain" description="Polymerase/histidinol phosphatase N-terminal" evidence="1">
    <location>
        <begin position="1"/>
        <end position="68"/>
    </location>
</feature>
<evidence type="ECO:0000313" key="3">
    <source>
        <dbReference type="Proteomes" id="UP000275281"/>
    </source>
</evidence>
<reference evidence="2 3" key="1">
    <citation type="submission" date="2018-11" db="EMBL/GenBank/DDBJ databases">
        <authorList>
            <person name="Ye M.-Q."/>
            <person name="Du Z.-J."/>
        </authorList>
    </citation>
    <scope>NUCLEOTIDE SEQUENCE [LARGE SCALE GENOMIC DNA]</scope>
    <source>
        <strain evidence="2 3">U0105</strain>
    </source>
</reference>
<dbReference type="SUPFAM" id="SSF89550">
    <property type="entry name" value="PHP domain-like"/>
    <property type="match status" value="1"/>
</dbReference>
<dbReference type="PANTHER" id="PTHR42924:SF3">
    <property type="entry name" value="POLYMERASE_HISTIDINOL PHOSPHATASE N-TERMINAL DOMAIN-CONTAINING PROTEIN"/>
    <property type="match status" value="1"/>
</dbReference>
<dbReference type="EMBL" id="RPOK01000002">
    <property type="protein sequence ID" value="RPJ67659.1"/>
    <property type="molecule type" value="Genomic_DNA"/>
</dbReference>
<sequence>MDLHSHTTASDGQLTPTELMLRADTMQVDMIAITDHDTVSGIEEAEQAIVDHRLKVSLISGIELSTQWKSFGIHIVGLNLNVNEPTFLRGVAAQKAVRQNRANKIAEKLARTGFSDILPQAQALAGKGEITRAHFARALVTHHGLGTMDNAFKRFMGKGKVGDVKGEWLSIAEAVKLIHAAGGQAVLAHPLKYEMSTKWLRRLIAHFAEVNGDAVEVAGPGVSGQSQQLIHEIVASEKLKGSVGSDFHNPGRWTELGRFQQILPSVTPLWHDWPCVSVA</sequence>
<dbReference type="OrthoDB" id="9804333at2"/>